<evidence type="ECO:0000256" key="2">
    <source>
        <dbReference type="SAM" id="Phobius"/>
    </source>
</evidence>
<evidence type="ECO:0000313" key="4">
    <source>
        <dbReference type="EMBL" id="MFC4866329.1"/>
    </source>
</evidence>
<feature type="compositionally biased region" description="Low complexity" evidence="1">
    <location>
        <begin position="1"/>
        <end position="10"/>
    </location>
</feature>
<evidence type="ECO:0000259" key="3">
    <source>
        <dbReference type="Pfam" id="PF02517"/>
    </source>
</evidence>
<keyword evidence="4" id="KW-0378">Hydrolase</keyword>
<protein>
    <submittedName>
        <fullName evidence="4">CPBP family intramembrane glutamic endopeptidase</fullName>
        <ecNumber evidence="4">3.4.-.-</ecNumber>
    </submittedName>
</protein>
<dbReference type="RefSeq" id="WP_344139888.1">
    <property type="nucleotide sequence ID" value="NZ_BAAAQI010000001.1"/>
</dbReference>
<feature type="region of interest" description="Disordered" evidence="1">
    <location>
        <begin position="1"/>
        <end position="22"/>
    </location>
</feature>
<keyword evidence="5" id="KW-1185">Reference proteome</keyword>
<evidence type="ECO:0000313" key="5">
    <source>
        <dbReference type="Proteomes" id="UP001595858"/>
    </source>
</evidence>
<accession>A0ABV9SJ54</accession>
<comment type="caution">
    <text evidence="4">The sequence shown here is derived from an EMBL/GenBank/DDBJ whole genome shotgun (WGS) entry which is preliminary data.</text>
</comment>
<keyword evidence="2" id="KW-0812">Transmembrane</keyword>
<feature type="transmembrane region" description="Helical" evidence="2">
    <location>
        <begin position="144"/>
        <end position="165"/>
    </location>
</feature>
<evidence type="ECO:0000256" key="1">
    <source>
        <dbReference type="SAM" id="MobiDB-lite"/>
    </source>
</evidence>
<organism evidence="4 5">
    <name type="scientific">Streptomonospora arabica</name>
    <dbReference type="NCBI Taxonomy" id="412417"/>
    <lineage>
        <taxon>Bacteria</taxon>
        <taxon>Bacillati</taxon>
        <taxon>Actinomycetota</taxon>
        <taxon>Actinomycetes</taxon>
        <taxon>Streptosporangiales</taxon>
        <taxon>Nocardiopsidaceae</taxon>
        <taxon>Streptomonospora</taxon>
    </lineage>
</organism>
<dbReference type="Proteomes" id="UP001595858">
    <property type="component" value="Unassembled WGS sequence"/>
</dbReference>
<keyword evidence="2" id="KW-0472">Membrane</keyword>
<sequence>MTTPSTTTTPEPGPAVPSPARGWRRLLPDATPDHLRPDPRPMSTWLAYTALVLAYAATFGYSLTGIVMAYLSGGAAPVTHPPTADTFWSAALPGWIQHAVLLVVMAVVVGLVAWRRRVTPRRLFAPAPLAALDREQKKRSRRQAGSVFACALAGMTTWMVASSVIGQLVPTGLAGGFAISDRSDALWMVALLGPTQFTTALIEEPVVVAVLVVLLAAARRPAAEVYTIGALLKIAYHAYYGPVVLLMIPEALLVLWLYRRTGRLWPVIAAHATYNGAYSVLVIAWPSVATFMG</sequence>
<reference evidence="5" key="1">
    <citation type="journal article" date="2019" name="Int. J. Syst. Evol. Microbiol.">
        <title>The Global Catalogue of Microorganisms (GCM) 10K type strain sequencing project: providing services to taxonomists for standard genome sequencing and annotation.</title>
        <authorList>
            <consortium name="The Broad Institute Genomics Platform"/>
            <consortium name="The Broad Institute Genome Sequencing Center for Infectious Disease"/>
            <person name="Wu L."/>
            <person name="Ma J."/>
        </authorList>
    </citation>
    <scope>NUCLEOTIDE SEQUENCE [LARGE SCALE GENOMIC DNA]</scope>
    <source>
        <strain evidence="5">CGMCC 4.7304</strain>
    </source>
</reference>
<dbReference type="EC" id="3.4.-.-" evidence="4"/>
<dbReference type="EMBL" id="JBHSIY010000006">
    <property type="protein sequence ID" value="MFC4866329.1"/>
    <property type="molecule type" value="Genomic_DNA"/>
</dbReference>
<name>A0ABV9SJ54_9ACTN</name>
<feature type="transmembrane region" description="Helical" evidence="2">
    <location>
        <begin position="45"/>
        <end position="71"/>
    </location>
</feature>
<gene>
    <name evidence="4" type="ORF">ACFPCZ_06775</name>
</gene>
<feature type="domain" description="CAAX prenyl protease 2/Lysostaphin resistance protein A-like" evidence="3">
    <location>
        <begin position="188"/>
        <end position="276"/>
    </location>
</feature>
<dbReference type="InterPro" id="IPR003675">
    <property type="entry name" value="Rce1/LyrA-like_dom"/>
</dbReference>
<dbReference type="Pfam" id="PF02517">
    <property type="entry name" value="Rce1-like"/>
    <property type="match status" value="1"/>
</dbReference>
<feature type="transmembrane region" description="Helical" evidence="2">
    <location>
        <begin position="95"/>
        <end position="114"/>
    </location>
</feature>
<keyword evidence="2" id="KW-1133">Transmembrane helix</keyword>
<dbReference type="GO" id="GO:0016787">
    <property type="term" value="F:hydrolase activity"/>
    <property type="evidence" value="ECO:0007669"/>
    <property type="project" value="UniProtKB-KW"/>
</dbReference>
<feature type="transmembrane region" description="Helical" evidence="2">
    <location>
        <begin position="239"/>
        <end position="258"/>
    </location>
</feature>
<proteinExistence type="predicted"/>
<feature type="transmembrane region" description="Helical" evidence="2">
    <location>
        <begin position="264"/>
        <end position="285"/>
    </location>
</feature>